<dbReference type="RefSeq" id="WP_211756639.1">
    <property type="nucleotide sequence ID" value="NZ_JAERKF010000008.1"/>
</dbReference>
<accession>A0AA41EPZ4</accession>
<dbReference type="EMBL" id="JAERKF010000008">
    <property type="protein sequence ID" value="MBS1010754.1"/>
    <property type="molecule type" value="Genomic_DNA"/>
</dbReference>
<reference evidence="1" key="2">
    <citation type="submission" date="2022-09" db="EMBL/GenBank/DDBJ databases">
        <title>Genome-inferred correspondence between phylogeny and metabolic traits in the wild Drosophila gut microbiome.</title>
        <authorList>
            <person name="Bueno E."/>
            <person name="Blow F."/>
            <person name="Douglas A.E."/>
        </authorList>
    </citation>
    <scope>NUCLEOTIDE SEQUENCE</scope>
    <source>
        <strain evidence="1">Dm-2019-70</strain>
    </source>
</reference>
<gene>
    <name evidence="1" type="ORF">JK167_07940</name>
</gene>
<dbReference type="AlphaFoldDB" id="A0AA41EPZ4"/>
<protein>
    <submittedName>
        <fullName evidence="1">Uncharacterized protein</fullName>
    </submittedName>
</protein>
<evidence type="ECO:0000313" key="1">
    <source>
        <dbReference type="EMBL" id="MBS1010754.1"/>
    </source>
</evidence>
<name>A0AA41EPZ4_LEVBR</name>
<dbReference type="Proteomes" id="UP000676478">
    <property type="component" value="Unassembled WGS sequence"/>
</dbReference>
<evidence type="ECO:0000313" key="2">
    <source>
        <dbReference type="Proteomes" id="UP000676478"/>
    </source>
</evidence>
<comment type="caution">
    <text evidence="1">The sequence shown here is derived from an EMBL/GenBank/DDBJ whole genome shotgun (WGS) entry which is preliminary data.</text>
</comment>
<sequence length="102" mass="11899">MIDKQMWHDWIKRQMEMVSGETLTKLSSEALQIDKNELDKRLLPKQVNMNDWPPEVMTYVYGTQTLDVWGYVISSLELDEMYVAGVVMNNQLKWSELGGEEA</sequence>
<organism evidence="1 2">
    <name type="scientific">Levilactobacillus brevis</name>
    <name type="common">Lactobacillus brevis</name>
    <dbReference type="NCBI Taxonomy" id="1580"/>
    <lineage>
        <taxon>Bacteria</taxon>
        <taxon>Bacillati</taxon>
        <taxon>Bacillota</taxon>
        <taxon>Bacilli</taxon>
        <taxon>Lactobacillales</taxon>
        <taxon>Lactobacillaceae</taxon>
        <taxon>Levilactobacillus</taxon>
    </lineage>
</organism>
<proteinExistence type="predicted"/>
<reference evidence="1" key="1">
    <citation type="submission" date="2020-12" db="EMBL/GenBank/DDBJ databases">
        <authorList>
            <person name="Mcmullen J.G."/>
        </authorList>
    </citation>
    <scope>NUCLEOTIDE SEQUENCE</scope>
    <source>
        <strain evidence="1">Dm-2019-70</strain>
    </source>
</reference>